<gene>
    <name evidence="2" type="ORF">AYI69_g3138</name>
</gene>
<organism evidence="2 3">
    <name type="scientific">Smittium culicis</name>
    <dbReference type="NCBI Taxonomy" id="133412"/>
    <lineage>
        <taxon>Eukaryota</taxon>
        <taxon>Fungi</taxon>
        <taxon>Fungi incertae sedis</taxon>
        <taxon>Zoopagomycota</taxon>
        <taxon>Kickxellomycotina</taxon>
        <taxon>Harpellomycetes</taxon>
        <taxon>Harpellales</taxon>
        <taxon>Legeriomycetaceae</taxon>
        <taxon>Smittium</taxon>
    </lineage>
</organism>
<dbReference type="PANTHER" id="PTHR47027">
    <property type="entry name" value="REVERSE TRANSCRIPTASE DOMAIN-CONTAINING PROTEIN"/>
    <property type="match status" value="1"/>
</dbReference>
<proteinExistence type="predicted"/>
<dbReference type="PANTHER" id="PTHR47027:SF20">
    <property type="entry name" value="REVERSE TRANSCRIPTASE-LIKE PROTEIN WITH RNA-DIRECTED DNA POLYMERASE DOMAIN"/>
    <property type="match status" value="1"/>
</dbReference>
<comment type="caution">
    <text evidence="2">The sequence shown here is derived from an EMBL/GenBank/DDBJ whole genome shotgun (WGS) entry which is preliminary data.</text>
</comment>
<evidence type="ECO:0000313" key="2">
    <source>
        <dbReference type="EMBL" id="OMJ27426.1"/>
    </source>
</evidence>
<dbReference type="EMBL" id="LSSM01001023">
    <property type="protein sequence ID" value="OMJ27426.1"/>
    <property type="molecule type" value="Genomic_DNA"/>
</dbReference>
<dbReference type="AlphaFoldDB" id="A0A1R1YL27"/>
<dbReference type="Proteomes" id="UP000187429">
    <property type="component" value="Unassembled WGS sequence"/>
</dbReference>
<dbReference type="Pfam" id="PF00078">
    <property type="entry name" value="RVT_1"/>
    <property type="match status" value="1"/>
</dbReference>
<name>A0A1R1YL27_9FUNG</name>
<reference evidence="3" key="1">
    <citation type="submission" date="2017-01" db="EMBL/GenBank/DDBJ databases">
        <authorList>
            <person name="Wang Y."/>
            <person name="White M."/>
            <person name="Kvist S."/>
            <person name="Moncalvo J.-M."/>
        </authorList>
    </citation>
    <scope>NUCLEOTIDE SEQUENCE [LARGE SCALE GENOMIC DNA]</scope>
    <source>
        <strain evidence="3">ID-206-W2</strain>
    </source>
</reference>
<evidence type="ECO:0000259" key="1">
    <source>
        <dbReference type="PROSITE" id="PS50878"/>
    </source>
</evidence>
<dbReference type="OrthoDB" id="5534248at2759"/>
<keyword evidence="3" id="KW-1185">Reference proteome</keyword>
<accession>A0A1R1YL27</accession>
<sequence length="251" mass="28530">MSPMLFNIFINDILHKVDENKELVPGNSAKIPGLQFADDLVLLADSEVGLREDLLVVEKWANDNEISFGISKCVALAVGGSFYHPKILELQGKRVPILKEYWYLGVLINNDLDLLKFCRHNVEKAEACYTNISRLLSSKSVPMASRVFFLREVLEARMGYGGEILGMFRDRSRSLQRVLNNGLKNLLGVSERANIVEMGNLWLEFEVSPLYASFGYSRAKAYQKFQDFSTPIALLLKDRSNWSPEKSPMFR</sequence>
<feature type="domain" description="Reverse transcriptase" evidence="1">
    <location>
        <begin position="1"/>
        <end position="108"/>
    </location>
</feature>
<dbReference type="InterPro" id="IPR000477">
    <property type="entry name" value="RT_dom"/>
</dbReference>
<evidence type="ECO:0000313" key="3">
    <source>
        <dbReference type="Proteomes" id="UP000187429"/>
    </source>
</evidence>
<dbReference type="PROSITE" id="PS50878">
    <property type="entry name" value="RT_POL"/>
    <property type="match status" value="1"/>
</dbReference>
<protein>
    <submittedName>
        <fullName evidence="2">Retrovirus-related Pol polyprotein from type-1 retrotransposable element R2</fullName>
    </submittedName>
</protein>